<accession>A0AAD7AT07</accession>
<reference evidence="2" key="1">
    <citation type="submission" date="2023-03" db="EMBL/GenBank/DDBJ databases">
        <title>Massive genome expansion in bonnet fungi (Mycena s.s.) driven by repeated elements and novel gene families across ecological guilds.</title>
        <authorList>
            <consortium name="Lawrence Berkeley National Laboratory"/>
            <person name="Harder C.B."/>
            <person name="Miyauchi S."/>
            <person name="Viragh M."/>
            <person name="Kuo A."/>
            <person name="Thoen E."/>
            <person name="Andreopoulos B."/>
            <person name="Lu D."/>
            <person name="Skrede I."/>
            <person name="Drula E."/>
            <person name="Henrissat B."/>
            <person name="Morin E."/>
            <person name="Kohler A."/>
            <person name="Barry K."/>
            <person name="LaButti K."/>
            <person name="Morin E."/>
            <person name="Salamov A."/>
            <person name="Lipzen A."/>
            <person name="Mereny Z."/>
            <person name="Hegedus B."/>
            <person name="Baldrian P."/>
            <person name="Stursova M."/>
            <person name="Weitz H."/>
            <person name="Taylor A."/>
            <person name="Grigoriev I.V."/>
            <person name="Nagy L.G."/>
            <person name="Martin F."/>
            <person name="Kauserud H."/>
        </authorList>
    </citation>
    <scope>NUCLEOTIDE SEQUENCE</scope>
    <source>
        <strain evidence="2">CBHHK002</strain>
    </source>
</reference>
<keyword evidence="3" id="KW-1185">Reference proteome</keyword>
<protein>
    <submittedName>
        <fullName evidence="2">Uncharacterized protein</fullName>
    </submittedName>
</protein>
<organism evidence="2 3">
    <name type="scientific">Mycena albidolilacea</name>
    <dbReference type="NCBI Taxonomy" id="1033008"/>
    <lineage>
        <taxon>Eukaryota</taxon>
        <taxon>Fungi</taxon>
        <taxon>Dikarya</taxon>
        <taxon>Basidiomycota</taxon>
        <taxon>Agaricomycotina</taxon>
        <taxon>Agaricomycetes</taxon>
        <taxon>Agaricomycetidae</taxon>
        <taxon>Agaricales</taxon>
        <taxon>Marasmiineae</taxon>
        <taxon>Mycenaceae</taxon>
        <taxon>Mycena</taxon>
    </lineage>
</organism>
<evidence type="ECO:0000313" key="2">
    <source>
        <dbReference type="EMBL" id="KAJ7367513.1"/>
    </source>
</evidence>
<sequence length="1161" mass="128160">MPSHLLQNNAYTKQFFFQKPRLDSTRSPGSMAPTEIIEIEDSDDECIVKEPLTTGNILSESDLESEYDENEPEQKPLIFPSTDIKADFEDTLQDGFQFDGAFAFSERYGISDTPNPCLHIDGLGTIGIPLSPREALAIISAGVPVGYSGTNASGIWEISSEKVHFDNPAWGDWIQKTAGEAAANALDAYGGVWLSFTLKKLVIHEPGCSTSHYKEPISDDESDTKIGDLVAILPSVFRGGQFQLSYAGQVKSFNLAHQSGLSTSIIAAYAGVEHTLASVTSGYRLSLLYDMVQPITHAEERPTLPEMQGATQKLHNIMLSWKQNASGGVPDYLACLLRHRYAKSPNFGAKSLTGADALLVHHLRPLARRLKFRLYLAHLRGTVTTTAEALTYSSDGESDMSDIDDAEFKDDGEDAQEILEVTQVVDLRGMPVDVDLELGDDDVINGNVTDGDPQTTTLQREGRTTATRTKVYNRTVLLLWPKNSDLDLSVAVGDIYDYAFNALQSSLTDIPTKRERRLVNQLLVCCQTRRSDTKLPLAVQVLRESADRWNDVEMLLRALKACGVDKNIDLMGVEDFVSAYQAFGWDALKSFYGDTMQNDESNARRYALLARLTQMGVEEDDADVSLWCQEQLKRVLGSLGKVDASQIPWLARAGLAHGGDFLRDVIFPQLQAQKLEPSFWIPFSRCLQQHMKDVPTTFTRLVGRAIAQSVSQIARDLPAFPTKVGKSTRPNAERQEEDCDSILKVVQLCDARGRSRWVLQRCPPPPPWVYYAKLSTFFVRYMESITGLDDIFQPFFLDAIDSMVSPARTTSDGKATTPCPLSEKNQATIILAARTVCCASTSRNQSFKADPPKGQQSSTLQALARYVMKEFSPQLRRDPAAFKAFGQAIITLVRAAIRTFDASSLVKRYIPPTASQRMIAIIDFCFEVGGQSQCQYLLPRFVPPPTGTTATQHVSGVLAPFLPDLQKYLVGKDLNFEAEPYKTFAVTVAKLFAEKVMNPKPSEPVPASKLRAIGCGCRDCKELKAFFRSARAVVCLPAVQKIRLHLERELAKTRAWGVSWQTVKEGSSRMLEVTKPPAMVAFAAWSANSQTGKTLLLSLGDLAAQTRVLGADHYWVYARIYGATDSDLPMPSGDASRTINAPKRLATTALPTKPAKRARTS</sequence>
<feature type="region of interest" description="Disordered" evidence="1">
    <location>
        <begin position="1130"/>
        <end position="1161"/>
    </location>
</feature>
<evidence type="ECO:0000313" key="3">
    <source>
        <dbReference type="Proteomes" id="UP001218218"/>
    </source>
</evidence>
<evidence type="ECO:0000256" key="1">
    <source>
        <dbReference type="SAM" id="MobiDB-lite"/>
    </source>
</evidence>
<comment type="caution">
    <text evidence="2">The sequence shown here is derived from an EMBL/GenBank/DDBJ whole genome shotgun (WGS) entry which is preliminary data.</text>
</comment>
<dbReference type="EMBL" id="JARIHO010000001">
    <property type="protein sequence ID" value="KAJ7367513.1"/>
    <property type="molecule type" value="Genomic_DNA"/>
</dbReference>
<dbReference type="PANTHER" id="PTHR33099:SF7">
    <property type="entry name" value="MYND-TYPE DOMAIN-CONTAINING PROTEIN"/>
    <property type="match status" value="1"/>
</dbReference>
<proteinExistence type="predicted"/>
<name>A0AAD7AT07_9AGAR</name>
<dbReference type="AlphaFoldDB" id="A0AAD7AT07"/>
<dbReference type="PANTHER" id="PTHR33099">
    <property type="entry name" value="FE2OG DIOXYGENASE DOMAIN-CONTAINING PROTEIN"/>
    <property type="match status" value="1"/>
</dbReference>
<gene>
    <name evidence="2" type="ORF">DFH08DRAFT_979906</name>
</gene>
<dbReference type="Proteomes" id="UP001218218">
    <property type="component" value="Unassembled WGS sequence"/>
</dbReference>